<feature type="compositionally biased region" description="Basic and acidic residues" evidence="1">
    <location>
        <begin position="10"/>
        <end position="19"/>
    </location>
</feature>
<sequence length="61" mass="7058">MFQEEEGLQETERVVTRSFEDEDASQKRMSSRCKKALFMPSRRSSKVQYLKETATGLVALL</sequence>
<name>A0A7C8R1Q2_ORBOL</name>
<evidence type="ECO:0000313" key="3">
    <source>
        <dbReference type="Proteomes" id="UP000472727"/>
    </source>
</evidence>
<evidence type="ECO:0000256" key="1">
    <source>
        <dbReference type="SAM" id="MobiDB-lite"/>
    </source>
</evidence>
<feature type="region of interest" description="Disordered" evidence="1">
    <location>
        <begin position="1"/>
        <end position="27"/>
    </location>
</feature>
<dbReference type="Proteomes" id="UP000472727">
    <property type="component" value="Unassembled WGS sequence"/>
</dbReference>
<gene>
    <name evidence="2" type="ORF">TWF106_009188</name>
</gene>
<organism evidence="2 3">
    <name type="scientific">Orbilia oligospora</name>
    <name type="common">Nematode-trapping fungus</name>
    <name type="synonym">Arthrobotrys oligospora</name>
    <dbReference type="NCBI Taxonomy" id="2813651"/>
    <lineage>
        <taxon>Eukaryota</taxon>
        <taxon>Fungi</taxon>
        <taxon>Dikarya</taxon>
        <taxon>Ascomycota</taxon>
        <taxon>Pezizomycotina</taxon>
        <taxon>Orbiliomycetes</taxon>
        <taxon>Orbiliales</taxon>
        <taxon>Orbiliaceae</taxon>
        <taxon>Orbilia</taxon>
    </lineage>
</organism>
<protein>
    <submittedName>
        <fullName evidence="2">Uncharacterized protein</fullName>
    </submittedName>
</protein>
<dbReference type="EMBL" id="WIWS01000006">
    <property type="protein sequence ID" value="KAF3227679.1"/>
    <property type="molecule type" value="Genomic_DNA"/>
</dbReference>
<evidence type="ECO:0000313" key="2">
    <source>
        <dbReference type="EMBL" id="KAF3227679.1"/>
    </source>
</evidence>
<comment type="caution">
    <text evidence="2">The sequence shown here is derived from an EMBL/GenBank/DDBJ whole genome shotgun (WGS) entry which is preliminary data.</text>
</comment>
<dbReference type="AlphaFoldDB" id="A0A7C8R1Q2"/>
<accession>A0A7C8R1Q2</accession>
<reference evidence="2 3" key="1">
    <citation type="submission" date="2019-06" db="EMBL/GenBank/DDBJ databases">
        <authorList>
            <person name="Palmer J.M."/>
        </authorList>
    </citation>
    <scope>NUCLEOTIDE SEQUENCE [LARGE SCALE GENOMIC DNA]</scope>
    <source>
        <strain evidence="2 3">TWF106</strain>
    </source>
</reference>
<proteinExistence type="predicted"/>